<reference evidence="1" key="1">
    <citation type="submission" date="2024-06" db="EMBL/GenBank/DDBJ databases">
        <title>Caulobacter inopinatus, sp. nov.</title>
        <authorList>
            <person name="Donachie S.P."/>
        </authorList>
    </citation>
    <scope>NUCLEOTIDE SEQUENCE</scope>
    <source>
        <strain evidence="1">73W</strain>
    </source>
</reference>
<dbReference type="InterPro" id="IPR007423">
    <property type="entry name" value="Sel_put"/>
</dbReference>
<accession>A0AB39KX01</accession>
<dbReference type="Pfam" id="PF04328">
    <property type="entry name" value="Sel_put"/>
    <property type="match status" value="1"/>
</dbReference>
<organism evidence="1">
    <name type="scientific">Caulobacter sp. 73W</name>
    <dbReference type="NCBI Taxonomy" id="3161137"/>
    <lineage>
        <taxon>Bacteria</taxon>
        <taxon>Pseudomonadati</taxon>
        <taxon>Pseudomonadota</taxon>
        <taxon>Alphaproteobacteria</taxon>
        <taxon>Caulobacterales</taxon>
        <taxon>Caulobacteraceae</taxon>
        <taxon>Caulobacter</taxon>
    </lineage>
</organism>
<evidence type="ECO:0000313" key="1">
    <source>
        <dbReference type="EMBL" id="XDO98485.1"/>
    </source>
</evidence>
<dbReference type="AlphaFoldDB" id="A0AB39KX01"/>
<dbReference type="EMBL" id="CP158375">
    <property type="protein sequence ID" value="XDO98485.1"/>
    <property type="molecule type" value="Genomic_DNA"/>
</dbReference>
<proteinExistence type="predicted"/>
<name>A0AB39KX01_9CAUL</name>
<dbReference type="RefSeq" id="WP_369062360.1">
    <property type="nucleotide sequence ID" value="NZ_CP158375.1"/>
</dbReference>
<sequence length="79" mass="9095">MLEDLACRCRDVALGWGREARRTANLMIGQPDYDAYVRHAADRHPDEAPLDRVQLLSPARGAAVRRWRRLSLLLTRRLS</sequence>
<protein>
    <submittedName>
        <fullName evidence="1">YbdD/YjiX family protein</fullName>
    </submittedName>
</protein>
<gene>
    <name evidence="1" type="ORF">ABOZ73_08740</name>
</gene>